<gene>
    <name evidence="1" type="ORF">MBCUT_19360</name>
</gene>
<dbReference type="Proteomes" id="UP000077275">
    <property type="component" value="Unassembled WGS sequence"/>
</dbReference>
<sequence>MKINLFMAVKELSENNLVMVVKELSENNLFNDIILLIE</sequence>
<proteinExistence type="predicted"/>
<dbReference type="EMBL" id="LWMW01000147">
    <property type="protein sequence ID" value="KZX14808.1"/>
    <property type="molecule type" value="Genomic_DNA"/>
</dbReference>
<dbReference type="PATRIC" id="fig|47311.3.peg.2107"/>
<comment type="caution">
    <text evidence="1">The sequence shown here is derived from an EMBL/GenBank/DDBJ whole genome shotgun (WGS) entry which is preliminary data.</text>
</comment>
<evidence type="ECO:0000313" key="1">
    <source>
        <dbReference type="EMBL" id="KZX14808.1"/>
    </source>
</evidence>
<protein>
    <submittedName>
        <fullName evidence="1">Uncharacterized protein</fullName>
    </submittedName>
</protein>
<accession>A0A166CS82</accession>
<organism evidence="1 2">
    <name type="scientific">Methanobrevibacter cuticularis</name>
    <dbReference type="NCBI Taxonomy" id="47311"/>
    <lineage>
        <taxon>Archaea</taxon>
        <taxon>Methanobacteriati</taxon>
        <taxon>Methanobacteriota</taxon>
        <taxon>Methanomada group</taxon>
        <taxon>Methanobacteria</taxon>
        <taxon>Methanobacteriales</taxon>
        <taxon>Methanobacteriaceae</taxon>
        <taxon>Methanobrevibacter</taxon>
    </lineage>
</organism>
<reference evidence="1 2" key="1">
    <citation type="submission" date="2016-04" db="EMBL/GenBank/DDBJ databases">
        <title>Genome sequence of Methanobrevibacter cuticularis DSM 11139.</title>
        <authorList>
            <person name="Poehlein A."/>
            <person name="Seedorf H."/>
            <person name="Daniel R."/>
        </authorList>
    </citation>
    <scope>NUCLEOTIDE SEQUENCE [LARGE SCALE GENOMIC DNA]</scope>
    <source>
        <strain evidence="1 2">DSM 11139</strain>
    </source>
</reference>
<name>A0A166CS82_9EURY</name>
<keyword evidence="2" id="KW-1185">Reference proteome</keyword>
<dbReference type="AlphaFoldDB" id="A0A166CS82"/>
<evidence type="ECO:0000313" key="2">
    <source>
        <dbReference type="Proteomes" id="UP000077275"/>
    </source>
</evidence>